<protein>
    <submittedName>
        <fullName evidence="1">Uncharacterized protein</fullName>
    </submittedName>
</protein>
<dbReference type="RefSeq" id="WP_401384157.1">
    <property type="nucleotide sequence ID" value="NZ_JBIUWZ010000059.1"/>
</dbReference>
<dbReference type="Proteomes" id="UP001617213">
    <property type="component" value="Unassembled WGS sequence"/>
</dbReference>
<reference evidence="1 2" key="1">
    <citation type="submission" date="2024-10" db="EMBL/GenBank/DDBJ databases">
        <title>The Natural Products Discovery Center: Release of the First 8490 Sequenced Strains for Exploring Actinobacteria Biosynthetic Diversity.</title>
        <authorList>
            <person name="Kalkreuter E."/>
            <person name="Kautsar S.A."/>
            <person name="Yang D."/>
            <person name="Bader C.D."/>
            <person name="Teijaro C.N."/>
            <person name="Fluegel L."/>
            <person name="Davis C.M."/>
            <person name="Simpson J.R."/>
            <person name="Lauterbach L."/>
            <person name="Steele A.D."/>
            <person name="Gui C."/>
            <person name="Meng S."/>
            <person name="Li G."/>
            <person name="Viehrig K."/>
            <person name="Ye F."/>
            <person name="Su P."/>
            <person name="Kiefer A.F."/>
            <person name="Nichols A."/>
            <person name="Cepeda A.J."/>
            <person name="Yan W."/>
            <person name="Fan B."/>
            <person name="Jiang Y."/>
            <person name="Adhikari A."/>
            <person name="Zheng C.-J."/>
            <person name="Schuster L."/>
            <person name="Cowan T.M."/>
            <person name="Smanski M.J."/>
            <person name="Chevrette M.G."/>
            <person name="De Carvalho L.P.S."/>
            <person name="Shen B."/>
        </authorList>
    </citation>
    <scope>NUCLEOTIDE SEQUENCE [LARGE SCALE GENOMIC DNA]</scope>
    <source>
        <strain evidence="1 2">NPDC087581</strain>
    </source>
</reference>
<proteinExistence type="predicted"/>
<gene>
    <name evidence="1" type="ORF">ACIOWJ_26020</name>
</gene>
<dbReference type="EMBL" id="JBIUWZ010000059">
    <property type="protein sequence ID" value="MFJ2681526.1"/>
    <property type="molecule type" value="Genomic_DNA"/>
</dbReference>
<organism evidence="1 2">
    <name type="scientific">Pseudomonas sivasensis</name>
    <dbReference type="NCBI Taxonomy" id="1880678"/>
    <lineage>
        <taxon>Bacteria</taxon>
        <taxon>Pseudomonadati</taxon>
        <taxon>Pseudomonadota</taxon>
        <taxon>Gammaproteobacteria</taxon>
        <taxon>Pseudomonadales</taxon>
        <taxon>Pseudomonadaceae</taxon>
        <taxon>Pseudomonas</taxon>
    </lineage>
</organism>
<comment type="caution">
    <text evidence="1">The sequence shown here is derived from an EMBL/GenBank/DDBJ whole genome shotgun (WGS) entry which is preliminary data.</text>
</comment>
<evidence type="ECO:0000313" key="1">
    <source>
        <dbReference type="EMBL" id="MFJ2681526.1"/>
    </source>
</evidence>
<name>A0ABW8E894_9PSED</name>
<feature type="non-terminal residue" evidence="1">
    <location>
        <position position="1"/>
    </location>
</feature>
<accession>A0ABW8E894</accession>
<keyword evidence="2" id="KW-1185">Reference proteome</keyword>
<sequence>LHKHPHELLDSVVKERLVKIFRLNRGAHSTANAPQVTPLKAPDFINKINYLGQKQHQAARQREANITALKYVVNPRLEILFPYQRA</sequence>
<evidence type="ECO:0000313" key="2">
    <source>
        <dbReference type="Proteomes" id="UP001617213"/>
    </source>
</evidence>